<dbReference type="Gene3D" id="3.60.10.10">
    <property type="entry name" value="Endonuclease/exonuclease/phosphatase"/>
    <property type="match status" value="1"/>
</dbReference>
<accession>A0A2P5CR30</accession>
<name>A0A2P5CR30_TREOI</name>
<dbReference type="PANTHER" id="PTHR33710">
    <property type="entry name" value="BNAC02G09200D PROTEIN"/>
    <property type="match status" value="1"/>
</dbReference>
<dbReference type="SUPFAM" id="SSF56219">
    <property type="entry name" value="DNase I-like"/>
    <property type="match status" value="1"/>
</dbReference>
<dbReference type="STRING" id="63057.A0A2P5CR30"/>
<keyword evidence="1" id="KW-0540">Nuclease</keyword>
<protein>
    <submittedName>
        <fullName evidence="1">Endonuclease/exonuclease/phosphatase</fullName>
    </submittedName>
</protein>
<dbReference type="InterPro" id="IPR036691">
    <property type="entry name" value="Endo/exonu/phosph_ase_sf"/>
</dbReference>
<dbReference type="OrthoDB" id="1750912at2759"/>
<keyword evidence="2" id="KW-1185">Reference proteome</keyword>
<proteinExistence type="predicted"/>
<keyword evidence="1" id="KW-0255">Endonuclease</keyword>
<dbReference type="AlphaFoldDB" id="A0A2P5CR30"/>
<evidence type="ECO:0000313" key="1">
    <source>
        <dbReference type="EMBL" id="PON63520.1"/>
    </source>
</evidence>
<dbReference type="GO" id="GO:0004519">
    <property type="term" value="F:endonuclease activity"/>
    <property type="evidence" value="ECO:0007669"/>
    <property type="project" value="UniProtKB-KW"/>
</dbReference>
<gene>
    <name evidence="1" type="ORF">TorRG33x02_276010</name>
</gene>
<organism evidence="1 2">
    <name type="scientific">Trema orientale</name>
    <name type="common">Charcoal tree</name>
    <name type="synonym">Celtis orientalis</name>
    <dbReference type="NCBI Taxonomy" id="63057"/>
    <lineage>
        <taxon>Eukaryota</taxon>
        <taxon>Viridiplantae</taxon>
        <taxon>Streptophyta</taxon>
        <taxon>Embryophyta</taxon>
        <taxon>Tracheophyta</taxon>
        <taxon>Spermatophyta</taxon>
        <taxon>Magnoliopsida</taxon>
        <taxon>eudicotyledons</taxon>
        <taxon>Gunneridae</taxon>
        <taxon>Pentapetalae</taxon>
        <taxon>rosids</taxon>
        <taxon>fabids</taxon>
        <taxon>Rosales</taxon>
        <taxon>Cannabaceae</taxon>
        <taxon>Trema</taxon>
    </lineage>
</organism>
<reference evidence="2" key="1">
    <citation type="submission" date="2016-06" db="EMBL/GenBank/DDBJ databases">
        <title>Parallel loss of symbiosis genes in relatives of nitrogen-fixing non-legume Parasponia.</title>
        <authorList>
            <person name="Van Velzen R."/>
            <person name="Holmer R."/>
            <person name="Bu F."/>
            <person name="Rutten L."/>
            <person name="Van Zeijl A."/>
            <person name="Liu W."/>
            <person name="Santuari L."/>
            <person name="Cao Q."/>
            <person name="Sharma T."/>
            <person name="Shen D."/>
            <person name="Roswanjaya Y."/>
            <person name="Wardhani T."/>
            <person name="Kalhor M.S."/>
            <person name="Jansen J."/>
            <person name="Van den Hoogen J."/>
            <person name="Gungor B."/>
            <person name="Hartog M."/>
            <person name="Hontelez J."/>
            <person name="Verver J."/>
            <person name="Yang W.-C."/>
            <person name="Schijlen E."/>
            <person name="Repin R."/>
            <person name="Schilthuizen M."/>
            <person name="Schranz E."/>
            <person name="Heidstra R."/>
            <person name="Miyata K."/>
            <person name="Fedorova E."/>
            <person name="Kohlen W."/>
            <person name="Bisseling T."/>
            <person name="Smit S."/>
            <person name="Geurts R."/>
        </authorList>
    </citation>
    <scope>NUCLEOTIDE SEQUENCE [LARGE SCALE GENOMIC DNA]</scope>
    <source>
        <strain evidence="2">cv. RG33-2</strain>
    </source>
</reference>
<dbReference type="InParanoid" id="A0A2P5CR30"/>
<dbReference type="GO" id="GO:0004527">
    <property type="term" value="F:exonuclease activity"/>
    <property type="evidence" value="ECO:0007669"/>
    <property type="project" value="UniProtKB-KW"/>
</dbReference>
<sequence>MKSFDELIRELNLRDPPLCNGQFTWSSFRNQPTYCKLDRFLFSAEWEALFPVIRQEIEVRVVSDHCPVLLDSTPTRWGPSPFRFENMCLEHKSFNKDFEC</sequence>
<comment type="caution">
    <text evidence="1">The sequence shown here is derived from an EMBL/GenBank/DDBJ whole genome shotgun (WGS) entry which is preliminary data.</text>
</comment>
<keyword evidence="1" id="KW-0378">Hydrolase</keyword>
<dbReference type="PANTHER" id="PTHR33710:SF71">
    <property type="entry name" value="ENDONUCLEASE_EXONUCLEASE_PHOSPHATASE DOMAIN-CONTAINING PROTEIN"/>
    <property type="match status" value="1"/>
</dbReference>
<keyword evidence="1" id="KW-0269">Exonuclease</keyword>
<evidence type="ECO:0000313" key="2">
    <source>
        <dbReference type="Proteomes" id="UP000237000"/>
    </source>
</evidence>
<dbReference type="Proteomes" id="UP000237000">
    <property type="component" value="Unassembled WGS sequence"/>
</dbReference>
<dbReference type="EMBL" id="JXTC01000336">
    <property type="protein sequence ID" value="PON63520.1"/>
    <property type="molecule type" value="Genomic_DNA"/>
</dbReference>